<sequence>MHVTRKKRQLLFEGRLPRRVAIFAVTSKDTCELHHTSNTLGTRMNRRDTATKLGVSAAFERQYKGIVDERRILGRKLPPLLWTVTNSDIAKRPDSPPCWRSRRLPIVNM</sequence>
<protein>
    <submittedName>
        <fullName evidence="1">Uncharacterized protein</fullName>
    </submittedName>
</protein>
<dbReference type="Proteomes" id="UP001066276">
    <property type="component" value="Chromosome 3_2"/>
</dbReference>
<evidence type="ECO:0000313" key="1">
    <source>
        <dbReference type="EMBL" id="KAJ1178804.1"/>
    </source>
</evidence>
<evidence type="ECO:0000313" key="2">
    <source>
        <dbReference type="Proteomes" id="UP001066276"/>
    </source>
</evidence>
<dbReference type="EMBL" id="JANPWB010000006">
    <property type="protein sequence ID" value="KAJ1178804.1"/>
    <property type="molecule type" value="Genomic_DNA"/>
</dbReference>
<dbReference type="AlphaFoldDB" id="A0AAV7TQ62"/>
<name>A0AAV7TQ62_PLEWA</name>
<accession>A0AAV7TQ62</accession>
<gene>
    <name evidence="1" type="ORF">NDU88_004046</name>
</gene>
<keyword evidence="2" id="KW-1185">Reference proteome</keyword>
<reference evidence="1" key="1">
    <citation type="journal article" date="2022" name="bioRxiv">
        <title>Sequencing and chromosome-scale assembly of the giantPleurodeles waltlgenome.</title>
        <authorList>
            <person name="Brown T."/>
            <person name="Elewa A."/>
            <person name="Iarovenko S."/>
            <person name="Subramanian E."/>
            <person name="Araus A.J."/>
            <person name="Petzold A."/>
            <person name="Susuki M."/>
            <person name="Suzuki K.-i.T."/>
            <person name="Hayashi T."/>
            <person name="Toyoda A."/>
            <person name="Oliveira C."/>
            <person name="Osipova E."/>
            <person name="Leigh N.D."/>
            <person name="Simon A."/>
            <person name="Yun M.H."/>
        </authorList>
    </citation>
    <scope>NUCLEOTIDE SEQUENCE</scope>
    <source>
        <strain evidence="1">20211129_DDA</strain>
        <tissue evidence="1">Liver</tissue>
    </source>
</reference>
<organism evidence="1 2">
    <name type="scientific">Pleurodeles waltl</name>
    <name type="common">Iberian ribbed newt</name>
    <dbReference type="NCBI Taxonomy" id="8319"/>
    <lineage>
        <taxon>Eukaryota</taxon>
        <taxon>Metazoa</taxon>
        <taxon>Chordata</taxon>
        <taxon>Craniata</taxon>
        <taxon>Vertebrata</taxon>
        <taxon>Euteleostomi</taxon>
        <taxon>Amphibia</taxon>
        <taxon>Batrachia</taxon>
        <taxon>Caudata</taxon>
        <taxon>Salamandroidea</taxon>
        <taxon>Salamandridae</taxon>
        <taxon>Pleurodelinae</taxon>
        <taxon>Pleurodeles</taxon>
    </lineage>
</organism>
<proteinExistence type="predicted"/>
<comment type="caution">
    <text evidence="1">The sequence shown here is derived from an EMBL/GenBank/DDBJ whole genome shotgun (WGS) entry which is preliminary data.</text>
</comment>